<dbReference type="EMBL" id="JAWZYT010000500">
    <property type="protein sequence ID" value="KAK4322781.1"/>
    <property type="molecule type" value="Genomic_DNA"/>
</dbReference>
<dbReference type="GO" id="GO:0008311">
    <property type="term" value="F:double-stranded DNA 3'-5' DNA exonuclease activity"/>
    <property type="evidence" value="ECO:0007669"/>
    <property type="project" value="InterPro"/>
</dbReference>
<dbReference type="GO" id="GO:0006281">
    <property type="term" value="P:DNA repair"/>
    <property type="evidence" value="ECO:0007669"/>
    <property type="project" value="InterPro"/>
</dbReference>
<evidence type="ECO:0000313" key="1">
    <source>
        <dbReference type="EMBL" id="KAK4322781.1"/>
    </source>
</evidence>
<proteinExistence type="predicted"/>
<dbReference type="PANTHER" id="PTHR43250:SF2">
    <property type="entry name" value="EXODEOXYRIBONUCLEASE III"/>
    <property type="match status" value="1"/>
</dbReference>
<dbReference type="AlphaFoldDB" id="A0AAE1QAJ7"/>
<gene>
    <name evidence="1" type="ORF">Pmani_006449</name>
</gene>
<evidence type="ECO:0000313" key="2">
    <source>
        <dbReference type="Proteomes" id="UP001292094"/>
    </source>
</evidence>
<dbReference type="Proteomes" id="UP001292094">
    <property type="component" value="Unassembled WGS sequence"/>
</dbReference>
<dbReference type="Gene3D" id="3.60.10.10">
    <property type="entry name" value="Endonuclease/exonuclease/phosphatase"/>
    <property type="match status" value="1"/>
</dbReference>
<dbReference type="PANTHER" id="PTHR43250">
    <property type="entry name" value="EXODEOXYRIBONUCLEASE III"/>
    <property type="match status" value="1"/>
</dbReference>
<accession>A0AAE1QAJ7</accession>
<keyword evidence="2" id="KW-1185">Reference proteome</keyword>
<reference evidence="1" key="1">
    <citation type="submission" date="2023-11" db="EMBL/GenBank/DDBJ databases">
        <title>Genome assemblies of two species of porcelain crab, Petrolisthes cinctipes and Petrolisthes manimaculis (Anomura: Porcellanidae).</title>
        <authorList>
            <person name="Angst P."/>
        </authorList>
    </citation>
    <scope>NUCLEOTIDE SEQUENCE</scope>
    <source>
        <strain evidence="1">PB745_02</strain>
        <tissue evidence="1">Gill</tissue>
    </source>
</reference>
<comment type="caution">
    <text evidence="1">The sequence shown here is derived from an EMBL/GenBank/DDBJ whole genome shotgun (WGS) entry which is preliminary data.</text>
</comment>
<dbReference type="SUPFAM" id="SSF56219">
    <property type="entry name" value="DNase I-like"/>
    <property type="match status" value="1"/>
</dbReference>
<dbReference type="InterPro" id="IPR037493">
    <property type="entry name" value="ExoIII-like"/>
</dbReference>
<sequence length="119" mass="13172">MTGRGREVADMMERRKIGVLCVQETRWKGSKARELGGGCKLFYSGANGQGRNGVGIVLSKDLKGNVVGVRRKNDRVMSIKLSLEETVNILCAYAPQAGCEEEEKEALWEQLDHELSSML</sequence>
<organism evidence="1 2">
    <name type="scientific">Petrolisthes manimaculis</name>
    <dbReference type="NCBI Taxonomy" id="1843537"/>
    <lineage>
        <taxon>Eukaryota</taxon>
        <taxon>Metazoa</taxon>
        <taxon>Ecdysozoa</taxon>
        <taxon>Arthropoda</taxon>
        <taxon>Crustacea</taxon>
        <taxon>Multicrustacea</taxon>
        <taxon>Malacostraca</taxon>
        <taxon>Eumalacostraca</taxon>
        <taxon>Eucarida</taxon>
        <taxon>Decapoda</taxon>
        <taxon>Pleocyemata</taxon>
        <taxon>Anomura</taxon>
        <taxon>Galatheoidea</taxon>
        <taxon>Porcellanidae</taxon>
        <taxon>Petrolisthes</taxon>
    </lineage>
</organism>
<name>A0AAE1QAJ7_9EUCA</name>
<protein>
    <submittedName>
        <fullName evidence="1">Uncharacterized protein</fullName>
    </submittedName>
</protein>
<dbReference type="InterPro" id="IPR036691">
    <property type="entry name" value="Endo/exonu/phosph_ase_sf"/>
</dbReference>